<dbReference type="Pfam" id="PF00092">
    <property type="entry name" value="VWA"/>
    <property type="match status" value="1"/>
</dbReference>
<dbReference type="Proteomes" id="UP001295794">
    <property type="component" value="Unassembled WGS sequence"/>
</dbReference>
<feature type="region of interest" description="Disordered" evidence="1">
    <location>
        <begin position="1"/>
        <end position="42"/>
    </location>
</feature>
<dbReference type="PANTHER" id="PTHR34706:SF1">
    <property type="entry name" value="VWFA DOMAIN-CONTAINING PROTEIN"/>
    <property type="match status" value="1"/>
</dbReference>
<dbReference type="SUPFAM" id="SSF53300">
    <property type="entry name" value="vWA-like"/>
    <property type="match status" value="1"/>
</dbReference>
<dbReference type="AlphaFoldDB" id="A0AAD2Q380"/>
<dbReference type="EMBL" id="CAVNYO010000169">
    <property type="protein sequence ID" value="CAK5271150.1"/>
    <property type="molecule type" value="Genomic_DNA"/>
</dbReference>
<evidence type="ECO:0000313" key="3">
    <source>
        <dbReference type="EMBL" id="CAK5271150.1"/>
    </source>
</evidence>
<feature type="domain" description="VWFA" evidence="2">
    <location>
        <begin position="101"/>
        <end position="295"/>
    </location>
</feature>
<proteinExistence type="predicted"/>
<dbReference type="InterPro" id="IPR036465">
    <property type="entry name" value="vWFA_dom_sf"/>
</dbReference>
<dbReference type="InterPro" id="IPR002035">
    <property type="entry name" value="VWF_A"/>
</dbReference>
<dbReference type="SMART" id="SM00327">
    <property type="entry name" value="VWA"/>
    <property type="match status" value="1"/>
</dbReference>
<accession>A0AAD2Q380</accession>
<keyword evidence="4" id="KW-1185">Reference proteome</keyword>
<evidence type="ECO:0000259" key="2">
    <source>
        <dbReference type="PROSITE" id="PS50234"/>
    </source>
</evidence>
<comment type="caution">
    <text evidence="3">The sequence shown here is derived from an EMBL/GenBank/DDBJ whole genome shotgun (WGS) entry which is preliminary data.</text>
</comment>
<gene>
    <name evidence="3" type="ORF">MYCIT1_LOCUS16049</name>
</gene>
<protein>
    <recommendedName>
        <fullName evidence="2">VWFA domain-containing protein</fullName>
    </recommendedName>
</protein>
<reference evidence="3" key="1">
    <citation type="submission" date="2023-11" db="EMBL/GenBank/DDBJ databases">
        <authorList>
            <person name="De Vega J J."/>
            <person name="De Vega J J."/>
        </authorList>
    </citation>
    <scope>NUCLEOTIDE SEQUENCE</scope>
</reference>
<organism evidence="3 4">
    <name type="scientific">Mycena citricolor</name>
    <dbReference type="NCBI Taxonomy" id="2018698"/>
    <lineage>
        <taxon>Eukaryota</taxon>
        <taxon>Fungi</taxon>
        <taxon>Dikarya</taxon>
        <taxon>Basidiomycota</taxon>
        <taxon>Agaricomycotina</taxon>
        <taxon>Agaricomycetes</taxon>
        <taxon>Agaricomycetidae</taxon>
        <taxon>Agaricales</taxon>
        <taxon>Marasmiineae</taxon>
        <taxon>Mycenaceae</taxon>
        <taxon>Mycena</taxon>
    </lineage>
</organism>
<dbReference type="Gene3D" id="3.40.50.410">
    <property type="entry name" value="von Willebrand factor, type A domain"/>
    <property type="match status" value="1"/>
</dbReference>
<feature type="compositionally biased region" description="Basic and acidic residues" evidence="1">
    <location>
        <begin position="18"/>
        <end position="29"/>
    </location>
</feature>
<dbReference type="PANTHER" id="PTHR34706">
    <property type="entry name" value="SLR1338 PROTEIN"/>
    <property type="match status" value="1"/>
</dbReference>
<feature type="compositionally biased region" description="Low complexity" evidence="1">
    <location>
        <begin position="1"/>
        <end position="17"/>
    </location>
</feature>
<dbReference type="PROSITE" id="PS50234">
    <property type="entry name" value="VWFA"/>
    <property type="match status" value="1"/>
</dbReference>
<evidence type="ECO:0000256" key="1">
    <source>
        <dbReference type="SAM" id="MobiDB-lite"/>
    </source>
</evidence>
<sequence>MHTSTSNSAQSSLSQPSERPHISVGDHDAPPTYFAPSPSLLSPSSSNAILPLSNGSYVSVILASPLQLAPVEKEGYVPPPTLEEDENDISELDCSILRKYDVVVIMDDSSSMRHVEKNHEKSRWCEAVDALGALAGTAAKYDADGIEIRFLNHPKRLTRLKSREDVLRAISSIRPQGGTDIGEHLRKVLNSYTTKLNMSRYTPGWKIKRLNVIVITDGQSSDDPAIPIINAAEEIARLKNKVPLNQIGIQFIQIGSDPGATRSLQKLDDDLHQETGLPDIVDTVTYDQLKIYNKLSRDTITGYGLVKVLTGAINRRVDNMEVHGSKQVPMKS</sequence>
<evidence type="ECO:0000313" key="4">
    <source>
        <dbReference type="Proteomes" id="UP001295794"/>
    </source>
</evidence>
<name>A0AAD2Q380_9AGAR</name>